<keyword evidence="2" id="KW-0238">DNA-binding</keyword>
<dbReference type="PANTHER" id="PTHR33375">
    <property type="entry name" value="CHROMOSOME-PARTITIONING PROTEIN PARB-RELATED"/>
    <property type="match status" value="1"/>
</dbReference>
<dbReference type="SMART" id="SM00470">
    <property type="entry name" value="ParB"/>
    <property type="match status" value="1"/>
</dbReference>
<comment type="similarity">
    <text evidence="1">Belongs to the ParB family.</text>
</comment>
<evidence type="ECO:0000256" key="1">
    <source>
        <dbReference type="ARBA" id="ARBA00006295"/>
    </source>
</evidence>
<evidence type="ECO:0000256" key="2">
    <source>
        <dbReference type="ARBA" id="ARBA00023125"/>
    </source>
</evidence>
<dbReference type="PANTHER" id="PTHR33375:SF7">
    <property type="entry name" value="CHROMOSOME 2-PARTITIONING PROTEIN PARB-RELATED"/>
    <property type="match status" value="1"/>
</dbReference>
<dbReference type="RefSeq" id="WP_023173038.1">
    <property type="nucleotide sequence ID" value="NC_022600.1"/>
</dbReference>
<sequence length="302" mass="34208">MMSGKRDTARPEDRLRVVNAPRTEAAGCWLSVDAIRPCDSQPRRFFDPTAQQELIESVRLHGILQPLLVRPVDGGQYELVAGERRYRAARTVGLEKVPVLIRQLSNAEAIESALIENLQREELNPLEETEGILQLLALKLGQSEEQIVSLLYRIQNTARLKGTDNVMGSAEATAVQALFASLGKMTCDSFINNRLPLRNLPADLFRAVRQGKLAYTKARLLAQIKDRPRRERLLDQTLREDLSLSQLRQLVRLACAQPEPEPLFKRLAAVYRRVKKIDWQDPAKRARFEQLLGELDALVSNE</sequence>
<evidence type="ECO:0000259" key="3">
    <source>
        <dbReference type="SMART" id="SM00470"/>
    </source>
</evidence>
<dbReference type="FunFam" id="3.90.1530.30:FF:000001">
    <property type="entry name" value="Chromosome partitioning protein ParB"/>
    <property type="match status" value="1"/>
</dbReference>
<protein>
    <submittedName>
        <fullName evidence="4">ParB</fullName>
    </submittedName>
</protein>
<organism evidence="4 5">
    <name type="scientific">Gloeobacter kilaueensis (strain ATCC BAA-2537 / CCAP 1431/1 / ULC 316 / JS1)</name>
    <dbReference type="NCBI Taxonomy" id="1183438"/>
    <lineage>
        <taxon>Bacteria</taxon>
        <taxon>Bacillati</taxon>
        <taxon>Cyanobacteriota</taxon>
        <taxon>Cyanophyceae</taxon>
        <taxon>Gloeobacterales</taxon>
        <taxon>Gloeobacteraceae</taxon>
        <taxon>Gloeobacter</taxon>
    </lineage>
</organism>
<dbReference type="InterPro" id="IPR050336">
    <property type="entry name" value="Chromosome_partition/occlusion"/>
</dbReference>
<dbReference type="HOGENOM" id="CLU_023853_4_1_3"/>
<dbReference type="Proteomes" id="UP000017396">
    <property type="component" value="Chromosome"/>
</dbReference>
<dbReference type="STRING" id="1183438.GKIL_1673"/>
<name>U5QJZ0_GLOK1</name>
<dbReference type="KEGG" id="glj:GKIL_1673"/>
<dbReference type="Gene3D" id="1.10.10.2830">
    <property type="match status" value="1"/>
</dbReference>
<dbReference type="AlphaFoldDB" id="U5QJZ0"/>
<dbReference type="GO" id="GO:0005694">
    <property type="term" value="C:chromosome"/>
    <property type="evidence" value="ECO:0007669"/>
    <property type="project" value="TreeGrafter"/>
</dbReference>
<dbReference type="Pfam" id="PF02195">
    <property type="entry name" value="ParB_N"/>
    <property type="match status" value="1"/>
</dbReference>
<dbReference type="Pfam" id="PF17762">
    <property type="entry name" value="HTH_ParB"/>
    <property type="match status" value="1"/>
</dbReference>
<dbReference type="InterPro" id="IPR036086">
    <property type="entry name" value="ParB/Sulfiredoxin_sf"/>
</dbReference>
<dbReference type="InterPro" id="IPR004437">
    <property type="entry name" value="ParB/RepB/Spo0J"/>
</dbReference>
<dbReference type="CDD" id="cd16393">
    <property type="entry name" value="SPO0J_N"/>
    <property type="match status" value="1"/>
</dbReference>
<dbReference type="InterPro" id="IPR041468">
    <property type="entry name" value="HTH_ParB/Spo0J"/>
</dbReference>
<evidence type="ECO:0000313" key="4">
    <source>
        <dbReference type="EMBL" id="AGY57919.1"/>
    </source>
</evidence>
<dbReference type="InterPro" id="IPR003115">
    <property type="entry name" value="ParB_N"/>
</dbReference>
<accession>U5QJZ0</accession>
<dbReference type="EMBL" id="CP003587">
    <property type="protein sequence ID" value="AGY57919.1"/>
    <property type="molecule type" value="Genomic_DNA"/>
</dbReference>
<dbReference type="GO" id="GO:0007059">
    <property type="term" value="P:chromosome segregation"/>
    <property type="evidence" value="ECO:0007669"/>
    <property type="project" value="TreeGrafter"/>
</dbReference>
<dbReference type="SUPFAM" id="SSF110849">
    <property type="entry name" value="ParB/Sulfiredoxin"/>
    <property type="match status" value="1"/>
</dbReference>
<dbReference type="Gene3D" id="3.90.1530.30">
    <property type="match status" value="1"/>
</dbReference>
<dbReference type="SUPFAM" id="SSF109709">
    <property type="entry name" value="KorB DNA-binding domain-like"/>
    <property type="match status" value="1"/>
</dbReference>
<dbReference type="eggNOG" id="COG1475">
    <property type="taxonomic scope" value="Bacteria"/>
</dbReference>
<proteinExistence type="inferred from homology"/>
<feature type="domain" description="ParB-like N-terminal" evidence="3">
    <location>
        <begin position="28"/>
        <end position="118"/>
    </location>
</feature>
<reference evidence="4 5" key="1">
    <citation type="journal article" date="2013" name="PLoS ONE">
        <title>Cultivation and Complete Genome Sequencing of Gloeobacter kilaueensis sp. nov., from a Lava Cave in Kilauea Caldera, Hawai'i.</title>
        <authorList>
            <person name="Saw J.H."/>
            <person name="Schatz M."/>
            <person name="Brown M.V."/>
            <person name="Kunkel D.D."/>
            <person name="Foster J.S."/>
            <person name="Shick H."/>
            <person name="Christensen S."/>
            <person name="Hou S."/>
            <person name="Wan X."/>
            <person name="Donachie S.P."/>
        </authorList>
    </citation>
    <scope>NUCLEOTIDE SEQUENCE [LARGE SCALE GENOMIC DNA]</scope>
    <source>
        <strain evidence="5">JS</strain>
    </source>
</reference>
<dbReference type="GO" id="GO:0003677">
    <property type="term" value="F:DNA binding"/>
    <property type="evidence" value="ECO:0007669"/>
    <property type="project" value="UniProtKB-KW"/>
</dbReference>
<dbReference type="NCBIfam" id="TIGR00180">
    <property type="entry name" value="parB_part"/>
    <property type="match status" value="1"/>
</dbReference>
<dbReference type="PATRIC" id="fig|1183438.3.peg.1647"/>
<gene>
    <name evidence="4" type="primary">parB</name>
    <name evidence="4" type="ORF">GKIL_1673</name>
</gene>
<keyword evidence="5" id="KW-1185">Reference proteome</keyword>
<evidence type="ECO:0000313" key="5">
    <source>
        <dbReference type="Proteomes" id="UP000017396"/>
    </source>
</evidence>